<evidence type="ECO:0000256" key="1">
    <source>
        <dbReference type="SAM" id="SignalP"/>
    </source>
</evidence>
<gene>
    <name evidence="3" type="ORF">HK099_002944</name>
</gene>
<protein>
    <recommendedName>
        <fullName evidence="2">Alginate lyase 2 domain-containing protein</fullName>
    </recommendedName>
</protein>
<dbReference type="AlphaFoldDB" id="A0AAD5U5J5"/>
<dbReference type="Proteomes" id="UP001211065">
    <property type="component" value="Unassembled WGS sequence"/>
</dbReference>
<feature type="chain" id="PRO_5041986690" description="Alginate lyase 2 domain-containing protein" evidence="1">
    <location>
        <begin position="18"/>
        <end position="220"/>
    </location>
</feature>
<dbReference type="EMBL" id="JADGJW010000200">
    <property type="protein sequence ID" value="KAJ3221940.1"/>
    <property type="molecule type" value="Genomic_DNA"/>
</dbReference>
<reference evidence="3" key="1">
    <citation type="submission" date="2020-05" db="EMBL/GenBank/DDBJ databases">
        <title>Phylogenomic resolution of chytrid fungi.</title>
        <authorList>
            <person name="Stajich J.E."/>
            <person name="Amses K."/>
            <person name="Simmons R."/>
            <person name="Seto K."/>
            <person name="Myers J."/>
            <person name="Bonds A."/>
            <person name="Quandt C.A."/>
            <person name="Barry K."/>
            <person name="Liu P."/>
            <person name="Grigoriev I."/>
            <person name="Longcore J.E."/>
            <person name="James T.Y."/>
        </authorList>
    </citation>
    <scope>NUCLEOTIDE SEQUENCE</scope>
    <source>
        <strain evidence="3">JEL0476</strain>
    </source>
</reference>
<accession>A0AAD5U5J5</accession>
<dbReference type="InterPro" id="IPR013320">
    <property type="entry name" value="ConA-like_dom_sf"/>
</dbReference>
<dbReference type="SUPFAM" id="SSF49899">
    <property type="entry name" value="Concanavalin A-like lectins/glucanases"/>
    <property type="match status" value="1"/>
</dbReference>
<organism evidence="3 4">
    <name type="scientific">Clydaea vesicula</name>
    <dbReference type="NCBI Taxonomy" id="447962"/>
    <lineage>
        <taxon>Eukaryota</taxon>
        <taxon>Fungi</taxon>
        <taxon>Fungi incertae sedis</taxon>
        <taxon>Chytridiomycota</taxon>
        <taxon>Chytridiomycota incertae sedis</taxon>
        <taxon>Chytridiomycetes</taxon>
        <taxon>Lobulomycetales</taxon>
        <taxon>Lobulomycetaceae</taxon>
        <taxon>Clydaea</taxon>
    </lineage>
</organism>
<dbReference type="Gene3D" id="2.60.120.200">
    <property type="match status" value="1"/>
</dbReference>
<sequence length="220" mass="24446">MECGLLIWLIWTPGSSSNTHYAQNGNFASHEDKNIRCVEKAGLVEINSVDLISGDWTVDMINLDTFAVLPVARSDGNWVLHTPVWFSGAAAAGKYTRTELREKENWNVVIGHHSFSSSQSIDSISQNGVVVGQIMANINGEENAVVQILLQPTISNASILYLKALLNEFDPSGEKKNSETFVLQNGYQLRTRYEIKINVDDGKISILFNGILQTKNYNKK</sequence>
<feature type="domain" description="Alginate lyase 2" evidence="2">
    <location>
        <begin position="75"/>
        <end position="215"/>
    </location>
</feature>
<keyword evidence="1" id="KW-0732">Signal</keyword>
<name>A0AAD5U5J5_9FUNG</name>
<dbReference type="Pfam" id="PF08787">
    <property type="entry name" value="Alginate_lyase2"/>
    <property type="match status" value="1"/>
</dbReference>
<feature type="signal peptide" evidence="1">
    <location>
        <begin position="1"/>
        <end position="17"/>
    </location>
</feature>
<evidence type="ECO:0000313" key="3">
    <source>
        <dbReference type="EMBL" id="KAJ3221940.1"/>
    </source>
</evidence>
<keyword evidence="4" id="KW-1185">Reference proteome</keyword>
<dbReference type="InterPro" id="IPR014895">
    <property type="entry name" value="Alginate_lyase_2"/>
</dbReference>
<evidence type="ECO:0000313" key="4">
    <source>
        <dbReference type="Proteomes" id="UP001211065"/>
    </source>
</evidence>
<proteinExistence type="predicted"/>
<evidence type="ECO:0000259" key="2">
    <source>
        <dbReference type="Pfam" id="PF08787"/>
    </source>
</evidence>
<comment type="caution">
    <text evidence="3">The sequence shown here is derived from an EMBL/GenBank/DDBJ whole genome shotgun (WGS) entry which is preliminary data.</text>
</comment>